<dbReference type="Gene3D" id="3.30.450.40">
    <property type="match status" value="1"/>
</dbReference>
<dbReference type="SUPFAM" id="SSF55781">
    <property type="entry name" value="GAF domain-like"/>
    <property type="match status" value="1"/>
</dbReference>
<dbReference type="AlphaFoldDB" id="A0A183JT77"/>
<evidence type="ECO:0000313" key="2">
    <source>
        <dbReference type="Proteomes" id="UP000279833"/>
    </source>
</evidence>
<reference evidence="3" key="1">
    <citation type="submission" date="2016-06" db="UniProtKB">
        <authorList>
            <consortium name="WormBaseParasite"/>
        </authorList>
    </citation>
    <scope>IDENTIFICATION</scope>
</reference>
<dbReference type="InterPro" id="IPR029016">
    <property type="entry name" value="GAF-like_dom_sf"/>
</dbReference>
<keyword evidence="2" id="KW-1185">Reference proteome</keyword>
<dbReference type="Proteomes" id="UP000279833">
    <property type="component" value="Unassembled WGS sequence"/>
</dbReference>
<accession>A0A183JT77</accession>
<gene>
    <name evidence="1" type="ORF">SCUD_LOCUS5917</name>
</gene>
<organism evidence="3">
    <name type="scientific">Schistosoma curassoni</name>
    <dbReference type="NCBI Taxonomy" id="6186"/>
    <lineage>
        <taxon>Eukaryota</taxon>
        <taxon>Metazoa</taxon>
        <taxon>Spiralia</taxon>
        <taxon>Lophotrochozoa</taxon>
        <taxon>Platyhelminthes</taxon>
        <taxon>Trematoda</taxon>
        <taxon>Digenea</taxon>
        <taxon>Strigeidida</taxon>
        <taxon>Schistosomatoidea</taxon>
        <taxon>Schistosomatidae</taxon>
        <taxon>Schistosoma</taxon>
    </lineage>
</organism>
<reference evidence="1 2" key="2">
    <citation type="submission" date="2018-11" db="EMBL/GenBank/DDBJ databases">
        <authorList>
            <consortium name="Pathogen Informatics"/>
        </authorList>
    </citation>
    <scope>NUCLEOTIDE SEQUENCE [LARGE SCALE GENOMIC DNA]</scope>
    <source>
        <strain evidence="1">Dakar</strain>
        <strain evidence="2">Dakar, Senegal</strain>
    </source>
</reference>
<dbReference type="EMBL" id="UZAK01011032">
    <property type="protein sequence ID" value="VDO99319.1"/>
    <property type="molecule type" value="Genomic_DNA"/>
</dbReference>
<evidence type="ECO:0000313" key="1">
    <source>
        <dbReference type="EMBL" id="VDO99319.1"/>
    </source>
</evidence>
<sequence length="63" mass="7149">MLLSQVLLELARIIFSEQLDITRLIYSVLSHTICLLQCQRCQLLLVKTTSSMSSYSSIDEVSN</sequence>
<proteinExistence type="predicted"/>
<dbReference type="STRING" id="6186.A0A183JT77"/>
<name>A0A183JT77_9TREM</name>
<dbReference type="WBParaSite" id="SCUD_0000591701-mRNA-1">
    <property type="protein sequence ID" value="SCUD_0000591701-mRNA-1"/>
    <property type="gene ID" value="SCUD_0000591701"/>
</dbReference>
<protein>
    <submittedName>
        <fullName evidence="3">Ovule protein</fullName>
    </submittedName>
</protein>
<evidence type="ECO:0000313" key="3">
    <source>
        <dbReference type="WBParaSite" id="SCUD_0000591701-mRNA-1"/>
    </source>
</evidence>